<dbReference type="OrthoDB" id="6431454at2759"/>
<dbReference type="EMBL" id="REGN01007427">
    <property type="protein sequence ID" value="RNA06358.1"/>
    <property type="molecule type" value="Genomic_DNA"/>
</dbReference>
<dbReference type="AlphaFoldDB" id="A0A3M7Q5Y8"/>
<dbReference type="GO" id="GO:0005886">
    <property type="term" value="C:plasma membrane"/>
    <property type="evidence" value="ECO:0007669"/>
    <property type="project" value="TreeGrafter"/>
</dbReference>
<dbReference type="InterPro" id="IPR058586">
    <property type="entry name" value="Ajm-1"/>
</dbReference>
<evidence type="ECO:0000313" key="2">
    <source>
        <dbReference type="EMBL" id="RNA06358.1"/>
    </source>
</evidence>
<keyword evidence="3" id="KW-1185">Reference proteome</keyword>
<dbReference type="Gene3D" id="6.10.140.2220">
    <property type="match status" value="1"/>
</dbReference>
<evidence type="ECO:0000313" key="3">
    <source>
        <dbReference type="Proteomes" id="UP000276133"/>
    </source>
</evidence>
<dbReference type="Proteomes" id="UP000276133">
    <property type="component" value="Unassembled WGS sequence"/>
</dbReference>
<name>A0A3M7Q5Y8_BRAPC</name>
<gene>
    <name evidence="2" type="ORF">BpHYR1_027459</name>
</gene>
<organism evidence="2 3">
    <name type="scientific">Brachionus plicatilis</name>
    <name type="common">Marine rotifer</name>
    <name type="synonym">Brachionus muelleri</name>
    <dbReference type="NCBI Taxonomy" id="10195"/>
    <lineage>
        <taxon>Eukaryota</taxon>
        <taxon>Metazoa</taxon>
        <taxon>Spiralia</taxon>
        <taxon>Gnathifera</taxon>
        <taxon>Rotifera</taxon>
        <taxon>Eurotatoria</taxon>
        <taxon>Monogononta</taxon>
        <taxon>Pseudotrocha</taxon>
        <taxon>Ploima</taxon>
        <taxon>Brachionidae</taxon>
        <taxon>Brachionus</taxon>
    </lineage>
</organism>
<feature type="domain" description="Apical junction molecule ajm1 alpha/beta" evidence="1">
    <location>
        <begin position="46"/>
        <end position="175"/>
    </location>
</feature>
<dbReference type="InterPro" id="IPR038825">
    <property type="entry name" value="Apical_junction"/>
</dbReference>
<dbReference type="PANTHER" id="PTHR21517:SF3">
    <property type="entry name" value="APICAL JUNCTION COMPONENT 1 HOMOLOG"/>
    <property type="match status" value="1"/>
</dbReference>
<dbReference type="Pfam" id="PF26649">
    <property type="entry name" value="Ajm-1"/>
    <property type="match status" value="1"/>
</dbReference>
<proteinExistence type="predicted"/>
<dbReference type="STRING" id="10195.A0A3M7Q5Y8"/>
<sequence length="346" mass="40167">MQKNCASPACSATKTCRPCHYCHTLYCSRSCRQSDWVRHKTKCTSARLAWYCKKLLAKVGRSAQLRHELSKIALTAYENFQTKGFVWLDFEAELDAHNFLASTMQQSSRQSNFLSFFGNNLLPKFVRATPGRLSESKILTQLFLNYLFENEVINFGDLIQNYKAHKEFILVVSVKLPSENLGDEAKPRRFHIGTRGFTYVFKYMKVNLRIDSKRDQKELSSPSTLILTSLNKASKNCDRENRQLFMANLLNEFQSRGISLRDKYPKIYRDLCLYVEENRAFTPLCLFPTDVKKNNLFMCLIMPGSDPISYESWLNVSQNLLELTRDESSIELIQAQFRLAKYLQIE</sequence>
<accession>A0A3M7Q5Y8</accession>
<reference evidence="2 3" key="1">
    <citation type="journal article" date="2018" name="Sci. Rep.">
        <title>Genomic signatures of local adaptation to the degree of environmental predictability in rotifers.</title>
        <authorList>
            <person name="Franch-Gras L."/>
            <person name="Hahn C."/>
            <person name="Garcia-Roger E.M."/>
            <person name="Carmona M.J."/>
            <person name="Serra M."/>
            <person name="Gomez A."/>
        </authorList>
    </citation>
    <scope>NUCLEOTIDE SEQUENCE [LARGE SCALE GENOMIC DNA]</scope>
    <source>
        <strain evidence="2">HYR1</strain>
    </source>
</reference>
<dbReference type="GO" id="GO:0043296">
    <property type="term" value="C:apical junction complex"/>
    <property type="evidence" value="ECO:0007669"/>
    <property type="project" value="TreeGrafter"/>
</dbReference>
<evidence type="ECO:0000259" key="1">
    <source>
        <dbReference type="Pfam" id="PF26649"/>
    </source>
</evidence>
<dbReference type="GO" id="GO:0045216">
    <property type="term" value="P:cell-cell junction organization"/>
    <property type="evidence" value="ECO:0007669"/>
    <property type="project" value="InterPro"/>
</dbReference>
<comment type="caution">
    <text evidence="2">The sequence shown here is derived from an EMBL/GenBank/DDBJ whole genome shotgun (WGS) entry which is preliminary data.</text>
</comment>
<protein>
    <submittedName>
        <fullName evidence="2">Phosphohistidine phosphatase-like protein</fullName>
    </submittedName>
</protein>
<dbReference type="PANTHER" id="PTHR21517">
    <property type="entry name" value="APICAL JUNCTION COMPONENT 1 HOMOLOG"/>
    <property type="match status" value="1"/>
</dbReference>